<name>A0A9Q0RVC0_9DIPT</name>
<dbReference type="Proteomes" id="UP001151699">
    <property type="component" value="Unassembled WGS sequence"/>
</dbReference>
<sequence length="708" mass="80126">MVKNNPVLKNVRSLSSSFCPSLESPEPEVKYPRGIINPNYPGFQHLAHTLAEHFVDHHFDQSDSEVSEFEADYKTASDTDNGNNNTVSDDLDKVEGILKGVFQSKESPLVESNLKFESELYSQNVIDPNDMKDKHVPQMKDESKVKLSDKKRLYSTPDILIKNNSFEDNFDFTDISEKPDILKNVFASDVISDPTVNSGKSANHEAVDKSERNQWSITPIDIVGNFEQEVEHEFGLIVSGYKSASSDDEMCVSVKKQADEDGGNKTKNMHEKMTDAVLSNAKETINTTIGECAHDQLKLNSENCSINDDADAHPHETSCAERQIIAIKSSTHSIPTAIVKPKYQRTSYDDRQLPPVVSIDREKPWYDNCTVNNNTVTHTPNKKIQQLPHFERKHKKHRSGNRTNSGPVSEKEKYNSMLLCEKDMDSASVAVVPPRKKDKIEQVDVYGNGDKGIKCSTIQKNHSNLSNNNNSINCSNNNNNVVYRKGNTASVVKENRCESLASFDVYNIETALPVIDLEAIENHLKAAKEEERRVTIIGEDDPFYEKLYRAPTTAKHLEATELQSKINLTKRNRCVSEKENNAPGTVRQMLDDFLPNRKKCYTPVNQNDEFSQSKMFPRVAYADDTAWGPVDLAPKEKFVEEMDNVIDKFIRVIGADNNETVTLKNSNKRNDREEIRRRLAMGSDYDYFGRTHSDRPTRKPSLHSRLQG</sequence>
<gene>
    <name evidence="3" type="primary">Schip1</name>
    <name evidence="3" type="ORF">Bhyg_15932</name>
</gene>
<feature type="domain" description="Schwannomin interacting protein 1 C-terminal" evidence="2">
    <location>
        <begin position="668"/>
        <end position="707"/>
    </location>
</feature>
<feature type="region of interest" description="Disordered" evidence="1">
    <location>
        <begin position="390"/>
        <end position="410"/>
    </location>
</feature>
<accession>A0A9Q0RVC0</accession>
<protein>
    <submittedName>
        <fullName evidence="3">Schwannomin-interacting protein 1 like</fullName>
    </submittedName>
</protein>
<evidence type="ECO:0000313" key="4">
    <source>
        <dbReference type="Proteomes" id="UP001151699"/>
    </source>
</evidence>
<dbReference type="OrthoDB" id="6260144at2759"/>
<evidence type="ECO:0000313" key="3">
    <source>
        <dbReference type="EMBL" id="KAJ6633346.1"/>
    </source>
</evidence>
<comment type="caution">
    <text evidence="3">The sequence shown here is derived from an EMBL/GenBank/DDBJ whole genome shotgun (WGS) entry which is preliminary data.</text>
</comment>
<evidence type="ECO:0000259" key="2">
    <source>
        <dbReference type="Pfam" id="PF10148"/>
    </source>
</evidence>
<proteinExistence type="predicted"/>
<dbReference type="InterPro" id="IPR015649">
    <property type="entry name" value="SCHIP_1_C"/>
</dbReference>
<organism evidence="3 4">
    <name type="scientific">Pseudolycoriella hygida</name>
    <dbReference type="NCBI Taxonomy" id="35572"/>
    <lineage>
        <taxon>Eukaryota</taxon>
        <taxon>Metazoa</taxon>
        <taxon>Ecdysozoa</taxon>
        <taxon>Arthropoda</taxon>
        <taxon>Hexapoda</taxon>
        <taxon>Insecta</taxon>
        <taxon>Pterygota</taxon>
        <taxon>Neoptera</taxon>
        <taxon>Endopterygota</taxon>
        <taxon>Diptera</taxon>
        <taxon>Nematocera</taxon>
        <taxon>Sciaroidea</taxon>
        <taxon>Sciaridae</taxon>
        <taxon>Pseudolycoriella</taxon>
    </lineage>
</organism>
<dbReference type="AlphaFoldDB" id="A0A9Q0RVC0"/>
<evidence type="ECO:0000256" key="1">
    <source>
        <dbReference type="SAM" id="MobiDB-lite"/>
    </source>
</evidence>
<dbReference type="EMBL" id="WJQU01002080">
    <property type="protein sequence ID" value="KAJ6633346.1"/>
    <property type="molecule type" value="Genomic_DNA"/>
</dbReference>
<feature type="compositionally biased region" description="Basic and acidic residues" evidence="1">
    <location>
        <begin position="687"/>
        <end position="697"/>
    </location>
</feature>
<reference evidence="3" key="1">
    <citation type="submission" date="2022-07" db="EMBL/GenBank/DDBJ databases">
        <authorList>
            <person name="Trinca V."/>
            <person name="Uliana J.V.C."/>
            <person name="Torres T.T."/>
            <person name="Ward R.J."/>
            <person name="Monesi N."/>
        </authorList>
    </citation>
    <scope>NUCLEOTIDE SEQUENCE</scope>
    <source>
        <strain evidence="3">HSMRA1968</strain>
        <tissue evidence="3">Whole embryos</tissue>
    </source>
</reference>
<feature type="non-terminal residue" evidence="3">
    <location>
        <position position="708"/>
    </location>
</feature>
<feature type="region of interest" description="Disordered" evidence="1">
    <location>
        <begin position="686"/>
        <end position="708"/>
    </location>
</feature>
<feature type="compositionally biased region" description="Basic residues" evidence="1">
    <location>
        <begin position="391"/>
        <end position="400"/>
    </location>
</feature>
<keyword evidence="4" id="KW-1185">Reference proteome</keyword>
<dbReference type="Pfam" id="PF10148">
    <property type="entry name" value="SCHIP-1_C"/>
    <property type="match status" value="1"/>
</dbReference>